<dbReference type="EMBL" id="FLUA01000031">
    <property type="protein sequence ID" value="SBV63879.1"/>
    <property type="molecule type" value="Genomic_DNA"/>
</dbReference>
<organism evidence="3">
    <name type="scientific">uncultured Citrobacter sp</name>
    <dbReference type="NCBI Taxonomy" id="200446"/>
    <lineage>
        <taxon>Bacteria</taxon>
        <taxon>Pseudomonadati</taxon>
        <taxon>Pseudomonadota</taxon>
        <taxon>Gammaproteobacteria</taxon>
        <taxon>Enterobacterales</taxon>
        <taxon>Enterobacteriaceae</taxon>
        <taxon>Citrobacter</taxon>
        <taxon>environmental samples</taxon>
    </lineage>
</organism>
<accession>A0A212IDK5</accession>
<keyword evidence="1" id="KW-0472">Membrane</keyword>
<feature type="transmembrane region" description="Helical" evidence="1">
    <location>
        <begin position="14"/>
        <end position="34"/>
    </location>
</feature>
<reference evidence="3" key="1">
    <citation type="submission" date="2016-04" db="EMBL/GenBank/DDBJ databases">
        <authorList>
            <person name="Evans L.H."/>
            <person name="Alamgir A."/>
            <person name="Owens N."/>
            <person name="Weber N.D."/>
            <person name="Virtaneva K."/>
            <person name="Barbian K."/>
            <person name="Babar A."/>
            <person name="Rosenke K."/>
        </authorList>
    </citation>
    <scope>NUCLEOTIDE SEQUENCE</scope>
    <source>
        <strain evidence="2">86-2</strain>
        <strain evidence="3">92-3</strain>
    </source>
</reference>
<evidence type="ECO:0000256" key="1">
    <source>
        <dbReference type="SAM" id="Phobius"/>
    </source>
</evidence>
<protein>
    <submittedName>
        <fullName evidence="3">Uncharacterized protein</fullName>
    </submittedName>
</protein>
<name>A0A212IDK5_9ENTR</name>
<evidence type="ECO:0000313" key="3">
    <source>
        <dbReference type="EMBL" id="SBV64834.1"/>
    </source>
</evidence>
<keyword evidence="1" id="KW-0812">Transmembrane</keyword>
<proteinExistence type="predicted"/>
<keyword evidence="1" id="KW-1133">Transmembrane helix</keyword>
<evidence type="ECO:0000313" key="2">
    <source>
        <dbReference type="EMBL" id="SBV63879.1"/>
    </source>
</evidence>
<dbReference type="EMBL" id="FLUB01000018">
    <property type="protein sequence ID" value="SBV64834.1"/>
    <property type="molecule type" value="Genomic_DNA"/>
</dbReference>
<dbReference type="AlphaFoldDB" id="A0A212IDK5"/>
<sequence>MRNDMKQESDHSPLLWSVVIAIFGLATIAFFIIAGNAKKQEISFSCSSEFTSILDIQNTKKELHGIMLITSYNSGHLSLSVQGKLKSDDGEFAVNRKLFFRYARPLGHTAGVFMLTPDGREKSPDDEATDAIDYLFFDAYERADKLYMLKHLNEETVLIGDNFSPRFACVMNHFAS</sequence>
<gene>
    <name evidence="2" type="ORF">KL86CIT2_330011</name>
    <name evidence="3" type="ORF">KM92CIT3_60011</name>
</gene>